<dbReference type="Proteomes" id="UP000260812">
    <property type="component" value="Unassembled WGS sequence"/>
</dbReference>
<keyword evidence="2" id="KW-0597">Phosphoprotein</keyword>
<keyword evidence="5" id="KW-0812">Transmembrane</keyword>
<dbReference type="InterPro" id="IPR050640">
    <property type="entry name" value="Bact_2-comp_sensor_kinase"/>
</dbReference>
<dbReference type="AlphaFoldDB" id="A0A3E3J153"/>
<dbReference type="Pfam" id="PF02518">
    <property type="entry name" value="HATPase_c"/>
    <property type="match status" value="1"/>
</dbReference>
<dbReference type="Gene3D" id="3.30.565.10">
    <property type="entry name" value="Histidine kinase-like ATPase, C-terminal domain"/>
    <property type="match status" value="1"/>
</dbReference>
<keyword evidence="5" id="KW-1133">Transmembrane helix</keyword>
<keyword evidence="4" id="KW-0418">Kinase</keyword>
<keyword evidence="9" id="KW-1185">Reference proteome</keyword>
<feature type="domain" description="HAMP" evidence="6">
    <location>
        <begin position="318"/>
        <end position="370"/>
    </location>
</feature>
<dbReference type="Gene3D" id="6.10.340.10">
    <property type="match status" value="1"/>
</dbReference>
<dbReference type="InterPro" id="IPR003594">
    <property type="entry name" value="HATPase_dom"/>
</dbReference>
<name>A0A3E3J153_9FIRM</name>
<dbReference type="Pfam" id="PF06580">
    <property type="entry name" value="His_kinase"/>
    <property type="match status" value="1"/>
</dbReference>
<dbReference type="OrthoDB" id="9809348at2"/>
<evidence type="ECO:0000256" key="3">
    <source>
        <dbReference type="ARBA" id="ARBA00022679"/>
    </source>
</evidence>
<evidence type="ECO:0000313" key="7">
    <source>
        <dbReference type="EMBL" id="RGE65121.1"/>
    </source>
</evidence>
<evidence type="ECO:0000256" key="1">
    <source>
        <dbReference type="ARBA" id="ARBA00004370"/>
    </source>
</evidence>
<protein>
    <submittedName>
        <fullName evidence="8">HAMP domain-containing protein</fullName>
    </submittedName>
</protein>
<dbReference type="CDD" id="cd06225">
    <property type="entry name" value="HAMP"/>
    <property type="match status" value="1"/>
</dbReference>
<dbReference type="EMBL" id="QVLU01000004">
    <property type="protein sequence ID" value="RGE73077.1"/>
    <property type="molecule type" value="Genomic_DNA"/>
</dbReference>
<feature type="transmembrane region" description="Helical" evidence="5">
    <location>
        <begin position="298"/>
        <end position="316"/>
    </location>
</feature>
<dbReference type="RefSeq" id="WP_025488248.1">
    <property type="nucleotide sequence ID" value="NZ_QVLU01000004.1"/>
</dbReference>
<dbReference type="PANTHER" id="PTHR34220:SF7">
    <property type="entry name" value="SENSOR HISTIDINE KINASE YPDA"/>
    <property type="match status" value="1"/>
</dbReference>
<dbReference type="GeneID" id="97985687"/>
<dbReference type="SMART" id="SM00304">
    <property type="entry name" value="HAMP"/>
    <property type="match status" value="1"/>
</dbReference>
<dbReference type="Proteomes" id="UP000261166">
    <property type="component" value="Unassembled WGS sequence"/>
</dbReference>
<dbReference type="SUPFAM" id="SSF158472">
    <property type="entry name" value="HAMP domain-like"/>
    <property type="match status" value="1"/>
</dbReference>
<evidence type="ECO:0000313" key="9">
    <source>
        <dbReference type="Proteomes" id="UP000260812"/>
    </source>
</evidence>
<evidence type="ECO:0000256" key="5">
    <source>
        <dbReference type="SAM" id="Phobius"/>
    </source>
</evidence>
<evidence type="ECO:0000313" key="10">
    <source>
        <dbReference type="Proteomes" id="UP000261166"/>
    </source>
</evidence>
<evidence type="ECO:0000256" key="2">
    <source>
        <dbReference type="ARBA" id="ARBA00022553"/>
    </source>
</evidence>
<dbReference type="InterPro" id="IPR036890">
    <property type="entry name" value="HATPase_C_sf"/>
</dbReference>
<sequence length="588" mass="67779">MKLLHTLKMKMILLCTITSIFLSLLLSYQIYRFMHKSFEREQIQTVNYNLDLIASNIERELDNLYQVILFCSTNIEISRFASGMKNQAYTSYPISMTAYEQLNAKIFNSSIENYINKIILVSKTGEFIIQGKSYGINKDVEICRNLPYFDALLNASDYEWIGLQPELFSSSRPGTSSLPIIRPLINSSTGAINGWLYIALDPSFVAGKLTSHPQAFDSTYYWMIENKAYRYDNGNFVETHLCIQDASPSDTSSLLYLTENEDNKKALCISTRNAPWMLIQTLPDPKTLFSYNEFEKIIIPYILILLISFLVLGYILKRTVSDPVTKISCQIDSISGGNFTTDSSLETSDEFGHIGKGINVMSMSIQRLMNQQLETEHEKRQLELDNLQNQISPHFLYNTLYTIKWMAIIQNAPGITEMLDSLTQIMKNISKNKNSKITLRDELELLNHYITIQRYRYGDSFSYSLEVENEELLNSLIFKFSLQPLIENAIFHGLSTKKQPGQIHLRVKKEQSDLIIIITDNGIGISQREINRILSTAEDITEEQIFKKIGLKNINRRLQLEYGEHYGIRIRSELNQFTEVTIRYPIMF</sequence>
<dbReference type="InterPro" id="IPR003660">
    <property type="entry name" value="HAMP_dom"/>
</dbReference>
<organism evidence="8 10">
    <name type="scientific">Eisenbergiella massiliensis</name>
    <dbReference type="NCBI Taxonomy" id="1720294"/>
    <lineage>
        <taxon>Bacteria</taxon>
        <taxon>Bacillati</taxon>
        <taxon>Bacillota</taxon>
        <taxon>Clostridia</taxon>
        <taxon>Lachnospirales</taxon>
        <taxon>Lachnospiraceae</taxon>
        <taxon>Eisenbergiella</taxon>
    </lineage>
</organism>
<dbReference type="InterPro" id="IPR010559">
    <property type="entry name" value="Sig_transdc_His_kin_internal"/>
</dbReference>
<evidence type="ECO:0000313" key="8">
    <source>
        <dbReference type="EMBL" id="RGE73077.1"/>
    </source>
</evidence>
<keyword evidence="3" id="KW-0808">Transferase</keyword>
<dbReference type="PANTHER" id="PTHR34220">
    <property type="entry name" value="SENSOR HISTIDINE KINASE YPDA"/>
    <property type="match status" value="1"/>
</dbReference>
<dbReference type="GO" id="GO:0000155">
    <property type="term" value="F:phosphorelay sensor kinase activity"/>
    <property type="evidence" value="ECO:0007669"/>
    <property type="project" value="InterPro"/>
</dbReference>
<accession>A0A3E3J153</accession>
<dbReference type="EMBL" id="QVLV01000001">
    <property type="protein sequence ID" value="RGE65121.1"/>
    <property type="molecule type" value="Genomic_DNA"/>
</dbReference>
<gene>
    <name evidence="8" type="ORF">DWY69_06230</name>
    <name evidence="7" type="ORF">DXC51_02010</name>
</gene>
<evidence type="ECO:0000256" key="4">
    <source>
        <dbReference type="ARBA" id="ARBA00022777"/>
    </source>
</evidence>
<evidence type="ECO:0000259" key="6">
    <source>
        <dbReference type="PROSITE" id="PS50885"/>
    </source>
</evidence>
<proteinExistence type="predicted"/>
<dbReference type="SUPFAM" id="SSF55874">
    <property type="entry name" value="ATPase domain of HSP90 chaperone/DNA topoisomerase II/histidine kinase"/>
    <property type="match status" value="1"/>
</dbReference>
<comment type="caution">
    <text evidence="8">The sequence shown here is derived from an EMBL/GenBank/DDBJ whole genome shotgun (WGS) entry which is preliminary data.</text>
</comment>
<reference evidence="9 10" key="1">
    <citation type="submission" date="2018-08" db="EMBL/GenBank/DDBJ databases">
        <title>A genome reference for cultivated species of the human gut microbiota.</title>
        <authorList>
            <person name="Zou Y."/>
            <person name="Xue W."/>
            <person name="Luo G."/>
        </authorList>
    </citation>
    <scope>NUCLEOTIDE SEQUENCE [LARGE SCALE GENOMIC DNA]</scope>
    <source>
        <strain evidence="8 10">AF26-4BH</strain>
        <strain evidence="7 9">TF05-5AC</strain>
    </source>
</reference>
<keyword evidence="5" id="KW-0472">Membrane</keyword>
<dbReference type="GO" id="GO:0016020">
    <property type="term" value="C:membrane"/>
    <property type="evidence" value="ECO:0007669"/>
    <property type="project" value="UniProtKB-SubCell"/>
</dbReference>
<comment type="subcellular location">
    <subcellularLocation>
        <location evidence="1">Membrane</location>
    </subcellularLocation>
</comment>
<dbReference type="Pfam" id="PF00672">
    <property type="entry name" value="HAMP"/>
    <property type="match status" value="1"/>
</dbReference>
<dbReference type="PROSITE" id="PS50885">
    <property type="entry name" value="HAMP"/>
    <property type="match status" value="1"/>
</dbReference>